<sequence>MKERARAAGGADAPRPDAPPRHVPADLVPRAPDAEDRLPQPVPLDLRDRALAQPHQVDVRVGRVVAPHLRGRRRGVRRAAPRDEARDGRDPVRPAWGGVDAEEGRAVRVAEDAVEQVAREMELHGLLSSVHTRIVDDGSCQGAAVCTRSVIHPWSPEAEVLGCRWRCAQATCDRPITGTSCSWPQCPAAQERTCYELGHLVTLPHC</sequence>
<dbReference type="EMBL" id="MU277209">
    <property type="protein sequence ID" value="KAI0062122.1"/>
    <property type="molecule type" value="Genomic_DNA"/>
</dbReference>
<comment type="caution">
    <text evidence="1">The sequence shown here is derived from an EMBL/GenBank/DDBJ whole genome shotgun (WGS) entry which is preliminary data.</text>
</comment>
<dbReference type="Proteomes" id="UP000814140">
    <property type="component" value="Unassembled WGS sequence"/>
</dbReference>
<protein>
    <submittedName>
        <fullName evidence="1">Uncharacterized protein</fullName>
    </submittedName>
</protein>
<proteinExistence type="predicted"/>
<accession>A0ACB8T0Y7</accession>
<name>A0ACB8T0Y7_9AGAM</name>
<keyword evidence="2" id="KW-1185">Reference proteome</keyword>
<reference evidence="1" key="2">
    <citation type="journal article" date="2022" name="New Phytol.">
        <title>Evolutionary transition to the ectomycorrhizal habit in the genomes of a hyperdiverse lineage of mushroom-forming fungi.</title>
        <authorList>
            <person name="Looney B."/>
            <person name="Miyauchi S."/>
            <person name="Morin E."/>
            <person name="Drula E."/>
            <person name="Courty P.E."/>
            <person name="Kohler A."/>
            <person name="Kuo A."/>
            <person name="LaButti K."/>
            <person name="Pangilinan J."/>
            <person name="Lipzen A."/>
            <person name="Riley R."/>
            <person name="Andreopoulos W."/>
            <person name="He G."/>
            <person name="Johnson J."/>
            <person name="Nolan M."/>
            <person name="Tritt A."/>
            <person name="Barry K.W."/>
            <person name="Grigoriev I.V."/>
            <person name="Nagy L.G."/>
            <person name="Hibbett D."/>
            <person name="Henrissat B."/>
            <person name="Matheny P.B."/>
            <person name="Labbe J."/>
            <person name="Martin F.M."/>
        </authorList>
    </citation>
    <scope>NUCLEOTIDE SEQUENCE</scope>
    <source>
        <strain evidence="1">HHB10654</strain>
    </source>
</reference>
<gene>
    <name evidence="1" type="ORF">BV25DRAFT_693407</name>
</gene>
<organism evidence="1 2">
    <name type="scientific">Artomyces pyxidatus</name>
    <dbReference type="NCBI Taxonomy" id="48021"/>
    <lineage>
        <taxon>Eukaryota</taxon>
        <taxon>Fungi</taxon>
        <taxon>Dikarya</taxon>
        <taxon>Basidiomycota</taxon>
        <taxon>Agaricomycotina</taxon>
        <taxon>Agaricomycetes</taxon>
        <taxon>Russulales</taxon>
        <taxon>Auriscalpiaceae</taxon>
        <taxon>Artomyces</taxon>
    </lineage>
</organism>
<evidence type="ECO:0000313" key="2">
    <source>
        <dbReference type="Proteomes" id="UP000814140"/>
    </source>
</evidence>
<evidence type="ECO:0000313" key="1">
    <source>
        <dbReference type="EMBL" id="KAI0062122.1"/>
    </source>
</evidence>
<reference evidence="1" key="1">
    <citation type="submission" date="2021-03" db="EMBL/GenBank/DDBJ databases">
        <authorList>
            <consortium name="DOE Joint Genome Institute"/>
            <person name="Ahrendt S."/>
            <person name="Looney B.P."/>
            <person name="Miyauchi S."/>
            <person name="Morin E."/>
            <person name="Drula E."/>
            <person name="Courty P.E."/>
            <person name="Chicoki N."/>
            <person name="Fauchery L."/>
            <person name="Kohler A."/>
            <person name="Kuo A."/>
            <person name="Labutti K."/>
            <person name="Pangilinan J."/>
            <person name="Lipzen A."/>
            <person name="Riley R."/>
            <person name="Andreopoulos W."/>
            <person name="He G."/>
            <person name="Johnson J."/>
            <person name="Barry K.W."/>
            <person name="Grigoriev I.V."/>
            <person name="Nagy L."/>
            <person name="Hibbett D."/>
            <person name="Henrissat B."/>
            <person name="Matheny P.B."/>
            <person name="Labbe J."/>
            <person name="Martin F."/>
        </authorList>
    </citation>
    <scope>NUCLEOTIDE SEQUENCE</scope>
    <source>
        <strain evidence="1">HHB10654</strain>
    </source>
</reference>